<dbReference type="AlphaFoldDB" id="A0A0E9W291"/>
<reference evidence="1" key="1">
    <citation type="submission" date="2014-11" db="EMBL/GenBank/DDBJ databases">
        <authorList>
            <person name="Amaro Gonzalez C."/>
        </authorList>
    </citation>
    <scope>NUCLEOTIDE SEQUENCE</scope>
</reference>
<proteinExistence type="predicted"/>
<dbReference type="EMBL" id="GBXM01024151">
    <property type="protein sequence ID" value="JAH84426.1"/>
    <property type="molecule type" value="Transcribed_RNA"/>
</dbReference>
<evidence type="ECO:0000313" key="1">
    <source>
        <dbReference type="EMBL" id="JAH84426.1"/>
    </source>
</evidence>
<reference evidence="1" key="2">
    <citation type="journal article" date="2015" name="Fish Shellfish Immunol.">
        <title>Early steps in the European eel (Anguilla anguilla)-Vibrio vulnificus interaction in the gills: Role of the RtxA13 toxin.</title>
        <authorList>
            <person name="Callol A."/>
            <person name="Pajuelo D."/>
            <person name="Ebbesson L."/>
            <person name="Teles M."/>
            <person name="MacKenzie S."/>
            <person name="Amaro C."/>
        </authorList>
    </citation>
    <scope>NUCLEOTIDE SEQUENCE</scope>
</reference>
<accession>A0A0E9W291</accession>
<protein>
    <submittedName>
        <fullName evidence="1">Uncharacterized protein</fullName>
    </submittedName>
</protein>
<organism evidence="1">
    <name type="scientific">Anguilla anguilla</name>
    <name type="common">European freshwater eel</name>
    <name type="synonym">Muraena anguilla</name>
    <dbReference type="NCBI Taxonomy" id="7936"/>
    <lineage>
        <taxon>Eukaryota</taxon>
        <taxon>Metazoa</taxon>
        <taxon>Chordata</taxon>
        <taxon>Craniata</taxon>
        <taxon>Vertebrata</taxon>
        <taxon>Euteleostomi</taxon>
        <taxon>Actinopterygii</taxon>
        <taxon>Neopterygii</taxon>
        <taxon>Teleostei</taxon>
        <taxon>Anguilliformes</taxon>
        <taxon>Anguillidae</taxon>
        <taxon>Anguilla</taxon>
    </lineage>
</organism>
<name>A0A0E9W291_ANGAN</name>
<sequence>MQVYRNLSRILFIAVLLLQYFKD</sequence>